<dbReference type="EMBL" id="SXDK01000004">
    <property type="protein sequence ID" value="NFU59585.1"/>
    <property type="molecule type" value="Genomic_DNA"/>
</dbReference>
<name>A0A6G4DCC6_CLOBO</name>
<accession>A0A6G4DCC6</accession>
<dbReference type="InterPro" id="IPR013762">
    <property type="entry name" value="Integrase-like_cat_sf"/>
</dbReference>
<evidence type="ECO:0000313" key="3">
    <source>
        <dbReference type="EMBL" id="NFD88574.1"/>
    </source>
</evidence>
<comment type="caution">
    <text evidence="3">The sequence shown here is derived from an EMBL/GenBank/DDBJ whole genome shotgun (WGS) entry which is preliminary data.</text>
</comment>
<dbReference type="AlphaFoldDB" id="A0A6G4DCC6"/>
<dbReference type="InterPro" id="IPR055009">
    <property type="entry name" value="MrpR_N_CB"/>
</dbReference>
<dbReference type="GO" id="GO:0015074">
    <property type="term" value="P:DNA integration"/>
    <property type="evidence" value="ECO:0007669"/>
    <property type="project" value="InterPro"/>
</dbReference>
<reference evidence="3" key="1">
    <citation type="submission" date="2019-04" db="EMBL/GenBank/DDBJ databases">
        <title>Genome sequencing of Clostridium botulinum Groups I-IV and Clostridium butyricum.</title>
        <authorList>
            <person name="Brunt J."/>
            <person name="Van Vliet A.H.M."/>
            <person name="Stringer S.C."/>
            <person name="Carter A.T."/>
            <person name="Peck M.W."/>
        </authorList>
    </citation>
    <scope>NUCLEOTIDE SEQUENCE</scope>
    <source>
        <strain evidence="4">7221C</strain>
        <strain evidence="3">Colworth BL165</strain>
    </source>
</reference>
<dbReference type="Pfam" id="PF22822">
    <property type="entry name" value="MrpR_N_CB"/>
    <property type="match status" value="1"/>
</dbReference>
<organism evidence="3">
    <name type="scientific">Clostridium botulinum</name>
    <dbReference type="NCBI Taxonomy" id="1491"/>
    <lineage>
        <taxon>Bacteria</taxon>
        <taxon>Bacillati</taxon>
        <taxon>Bacillota</taxon>
        <taxon>Clostridia</taxon>
        <taxon>Eubacteriales</taxon>
        <taxon>Clostridiaceae</taxon>
        <taxon>Clostridium</taxon>
    </lineage>
</organism>
<dbReference type="InterPro" id="IPR011010">
    <property type="entry name" value="DNA_brk_join_enz"/>
</dbReference>
<gene>
    <name evidence="3" type="ORF">FCV13_11265</name>
    <name evidence="4" type="ORF">FDF67_05080</name>
</gene>
<keyword evidence="1" id="KW-0233">DNA recombination</keyword>
<dbReference type="GO" id="GO:0003677">
    <property type="term" value="F:DNA binding"/>
    <property type="evidence" value="ECO:0007669"/>
    <property type="project" value="InterPro"/>
</dbReference>
<dbReference type="SUPFAM" id="SSF56349">
    <property type="entry name" value="DNA breaking-rejoining enzymes"/>
    <property type="match status" value="1"/>
</dbReference>
<sequence>MAKKRQYKRRFVTEEKMYNEDIKNRFIDYFYDNEQTKESIKRTFYLTNCYMESDLDKDVYDFNKYEIENLLKSFKATSEGSLGVRLAHLKKYIDFCISMGIRANAINFCDSITNLKDYVVRNMDKYKYITREQLYNICETIPSAQTAIIFILAFEGIVGKDKCEMRNLKIEDIDFENRTITVRAYDEVNPRTGEIVYKPERVLKNVDPRTLQYIQDAINETVMVLPENKSFTSPEIEVEKMRGARDERNRIFYLVKTDYVLRKSASKGEDTEYSEELNEPIPSPTIQTRIYNAINFFVGNESEEMYFVKKLNATSLEQSGMIEELEKIEKQKGSLKVSDFKYVIESRNKKTYYSLKRLWDNIKKEMDN</sequence>
<protein>
    <submittedName>
        <fullName evidence="3">Site-specific integrase</fullName>
    </submittedName>
</protein>
<evidence type="ECO:0000259" key="2">
    <source>
        <dbReference type="Pfam" id="PF22822"/>
    </source>
</evidence>
<dbReference type="Gene3D" id="1.10.443.10">
    <property type="entry name" value="Intergrase catalytic core"/>
    <property type="match status" value="1"/>
</dbReference>
<evidence type="ECO:0000256" key="1">
    <source>
        <dbReference type="ARBA" id="ARBA00023172"/>
    </source>
</evidence>
<dbReference type="EMBL" id="SWNS01000021">
    <property type="protein sequence ID" value="NFD88574.1"/>
    <property type="molecule type" value="Genomic_DNA"/>
</dbReference>
<dbReference type="Proteomes" id="UP000785180">
    <property type="component" value="Unassembled WGS sequence"/>
</dbReference>
<dbReference type="GO" id="GO:0006310">
    <property type="term" value="P:DNA recombination"/>
    <property type="evidence" value="ECO:0007669"/>
    <property type="project" value="UniProtKB-KW"/>
</dbReference>
<evidence type="ECO:0000313" key="4">
    <source>
        <dbReference type="EMBL" id="NFU59585.1"/>
    </source>
</evidence>
<proteinExistence type="predicted"/>
<feature type="domain" description="MrpR N-terminal core-binding" evidence="2">
    <location>
        <begin position="17"/>
        <end position="97"/>
    </location>
</feature>